<dbReference type="PANTHER" id="PTHR38471">
    <property type="entry name" value="FOUR HELIX BUNDLE PROTEIN"/>
    <property type="match status" value="1"/>
</dbReference>
<dbReference type="EMBL" id="MGFU01000018">
    <property type="protein sequence ID" value="OGM12647.1"/>
    <property type="molecule type" value="Genomic_DNA"/>
</dbReference>
<dbReference type="InterPro" id="IPR012657">
    <property type="entry name" value="23S_rRNA-intervening_sequence"/>
</dbReference>
<sequence>MENSFKFEELRVYQEALLFVDMIYLISSKWPKDELFGLVNQIRRATVSLVLNIAEGTSRTKKDFRHFLDISRGSCYECVAILTIAKNRKYVTKEDFNKCYEKCIHLSKMVSALKRSIS</sequence>
<gene>
    <name evidence="1" type="ORF">A2V80_01905</name>
</gene>
<evidence type="ECO:0000313" key="2">
    <source>
        <dbReference type="Proteomes" id="UP000179013"/>
    </source>
</evidence>
<dbReference type="PANTHER" id="PTHR38471:SF2">
    <property type="entry name" value="FOUR HELIX BUNDLE PROTEIN"/>
    <property type="match status" value="1"/>
</dbReference>
<evidence type="ECO:0000313" key="1">
    <source>
        <dbReference type="EMBL" id="OGM12647.1"/>
    </source>
</evidence>
<dbReference type="InterPro" id="IPR036583">
    <property type="entry name" value="23S_rRNA_IVS_sf"/>
</dbReference>
<dbReference type="NCBIfam" id="TIGR02436">
    <property type="entry name" value="four helix bundle protein"/>
    <property type="match status" value="1"/>
</dbReference>
<dbReference type="Gene3D" id="1.20.1440.60">
    <property type="entry name" value="23S rRNA-intervening sequence"/>
    <property type="match status" value="1"/>
</dbReference>
<dbReference type="Pfam" id="PF05635">
    <property type="entry name" value="23S_rRNA_IVP"/>
    <property type="match status" value="1"/>
</dbReference>
<dbReference type="CDD" id="cd16377">
    <property type="entry name" value="23S_rRNA_IVP_like"/>
    <property type="match status" value="1"/>
</dbReference>
<dbReference type="Proteomes" id="UP000179013">
    <property type="component" value="Unassembled WGS sequence"/>
</dbReference>
<accession>A0A1F7XC95</accession>
<evidence type="ECO:0008006" key="3">
    <source>
        <dbReference type="Google" id="ProtNLM"/>
    </source>
</evidence>
<organism evidence="1 2">
    <name type="scientific">Candidatus Woesebacteria bacterium RBG_16_39_8b</name>
    <dbReference type="NCBI Taxonomy" id="1802482"/>
    <lineage>
        <taxon>Bacteria</taxon>
        <taxon>Candidatus Woeseibacteriota</taxon>
    </lineage>
</organism>
<reference evidence="1 2" key="1">
    <citation type="journal article" date="2016" name="Nat. Commun.">
        <title>Thousands of microbial genomes shed light on interconnected biogeochemical processes in an aquifer system.</title>
        <authorList>
            <person name="Anantharaman K."/>
            <person name="Brown C.T."/>
            <person name="Hug L.A."/>
            <person name="Sharon I."/>
            <person name="Castelle C.J."/>
            <person name="Probst A.J."/>
            <person name="Thomas B.C."/>
            <person name="Singh A."/>
            <person name="Wilkins M.J."/>
            <person name="Karaoz U."/>
            <person name="Brodie E.L."/>
            <person name="Williams K.H."/>
            <person name="Hubbard S.S."/>
            <person name="Banfield J.F."/>
        </authorList>
    </citation>
    <scope>NUCLEOTIDE SEQUENCE [LARGE SCALE GENOMIC DNA]</scope>
</reference>
<comment type="caution">
    <text evidence="1">The sequence shown here is derived from an EMBL/GenBank/DDBJ whole genome shotgun (WGS) entry which is preliminary data.</text>
</comment>
<proteinExistence type="predicted"/>
<name>A0A1F7XC95_9BACT</name>
<dbReference type="SUPFAM" id="SSF158446">
    <property type="entry name" value="IVS-encoded protein-like"/>
    <property type="match status" value="1"/>
</dbReference>
<protein>
    <recommendedName>
        <fullName evidence="3">Four helix bundle protein</fullName>
    </recommendedName>
</protein>
<dbReference type="AlphaFoldDB" id="A0A1F7XC95"/>